<comment type="caution">
    <text evidence="1">The sequence shown here is derived from an EMBL/GenBank/DDBJ whole genome shotgun (WGS) entry which is preliminary data.</text>
</comment>
<organism evidence="1 2">
    <name type="scientific">Catharanthus roseus</name>
    <name type="common">Madagascar periwinkle</name>
    <name type="synonym">Vinca rosea</name>
    <dbReference type="NCBI Taxonomy" id="4058"/>
    <lineage>
        <taxon>Eukaryota</taxon>
        <taxon>Viridiplantae</taxon>
        <taxon>Streptophyta</taxon>
        <taxon>Embryophyta</taxon>
        <taxon>Tracheophyta</taxon>
        <taxon>Spermatophyta</taxon>
        <taxon>Magnoliopsida</taxon>
        <taxon>eudicotyledons</taxon>
        <taxon>Gunneridae</taxon>
        <taxon>Pentapetalae</taxon>
        <taxon>asterids</taxon>
        <taxon>lamiids</taxon>
        <taxon>Gentianales</taxon>
        <taxon>Apocynaceae</taxon>
        <taxon>Rauvolfioideae</taxon>
        <taxon>Vinceae</taxon>
        <taxon>Catharanthinae</taxon>
        <taxon>Catharanthus</taxon>
    </lineage>
</organism>
<sequence>MCGCKDNNSTTCWLSNWKKENNSCWLSGGYREIRDLQSYLSHLSLFLAPESKKFYILVDNRPWLEDLVSRPAHLWQLMVTKSRLSPFANTRGRKEKKETEKETNFDACPKSSTSRSNRFRRWVSLIDAAALSQKRALLPVKKLRNSLILNSKLHRTLYGFIVFEVSWRDVRGLNYFNELQTDTSFAVEAKFMNRWEFDSILQASRYISSWYPGTCNEQILLKEYLDSMIGEAFFDAPEDFQRQICTEDENVTSDSSDDGIEFSCYRRSNFSVYPANIENKTSVLHTPPPPDGPCKRRKVMRSVDTKVDFDTYAKEACEDTVSSPTHSQYSEEGDNEAVFEATLYRDVLILFRFNDRDLPFKLKEIIMLDLRLLTLLEAGLPSWVIFVQSYPGFCHIYRPWMCPLARALYVLISIVTVLIGFYDLYKNVPLLKATASHLFGPLFDWIETWEMVSRIKYLGTMLFLHHFQKAVRWLLTMTRTTQSFLSFLTKPVSGPLLEFFDFFLPLWNLCIQIIGNLFSVFWMLIESSYSLVESLVEILLLPLWCILSIIWNIATSVIYPIFWILWEILYAPIRLILGLHGFLVFIWSCIYGLVRDMWLIVSGIFQFSQGLKSTVSSTEVSMWRSLWNDLFSQIFRAVRSILNGFVAFFAACNRHRLSIYNHLEGFVHRVHEPSKRSESSVSRFPQRSGSLVLSHGGQLSGHRTLEGGEGTEDRIQYRKNR</sequence>
<proteinExistence type="predicted"/>
<dbReference type="EMBL" id="CM044701">
    <property type="protein sequence ID" value="KAI5683241.1"/>
    <property type="molecule type" value="Genomic_DNA"/>
</dbReference>
<evidence type="ECO:0000313" key="1">
    <source>
        <dbReference type="EMBL" id="KAI5683241.1"/>
    </source>
</evidence>
<protein>
    <submittedName>
        <fullName evidence="1">Uncharacterized protein</fullName>
    </submittedName>
</protein>
<name>A0ACC0CE72_CATRO</name>
<dbReference type="Proteomes" id="UP001060085">
    <property type="component" value="Linkage Group LG01"/>
</dbReference>
<accession>A0ACC0CE72</accession>
<reference evidence="2" key="1">
    <citation type="journal article" date="2023" name="Nat. Plants">
        <title>Single-cell RNA sequencing provides a high-resolution roadmap for understanding the multicellular compartmentation of specialized metabolism.</title>
        <authorList>
            <person name="Sun S."/>
            <person name="Shen X."/>
            <person name="Li Y."/>
            <person name="Li Y."/>
            <person name="Wang S."/>
            <person name="Li R."/>
            <person name="Zhang H."/>
            <person name="Shen G."/>
            <person name="Guo B."/>
            <person name="Wei J."/>
            <person name="Xu J."/>
            <person name="St-Pierre B."/>
            <person name="Chen S."/>
            <person name="Sun C."/>
        </authorList>
    </citation>
    <scope>NUCLEOTIDE SEQUENCE [LARGE SCALE GENOMIC DNA]</scope>
</reference>
<gene>
    <name evidence="1" type="ORF">M9H77_04469</name>
</gene>
<keyword evidence="2" id="KW-1185">Reference proteome</keyword>
<evidence type="ECO:0000313" key="2">
    <source>
        <dbReference type="Proteomes" id="UP001060085"/>
    </source>
</evidence>